<comment type="caution">
    <text evidence="1">The sequence shown here is derived from an EMBL/GenBank/DDBJ whole genome shotgun (WGS) entry which is preliminary data.</text>
</comment>
<keyword evidence="2" id="KW-1185">Reference proteome</keyword>
<dbReference type="Pfam" id="PF21736">
    <property type="entry name" value="REC102"/>
    <property type="match status" value="1"/>
</dbReference>
<evidence type="ECO:0000313" key="1">
    <source>
        <dbReference type="EMBL" id="KAG0689775.1"/>
    </source>
</evidence>
<protein>
    <submittedName>
        <fullName evidence="1">Uncharacterized protein</fullName>
    </submittedName>
</protein>
<name>A0A9P6WMC2_9ASCO</name>
<proteinExistence type="predicted"/>
<dbReference type="AlphaFoldDB" id="A0A9P6WMC2"/>
<sequence>MEPINITRNQESYLHADFDVIFQNHINEDTISPQQPHIVFLPPLNTPLFINLSIFYDDILICMENTPNLFGILNQLIQHSNIWDNLHFKKSIIKGNKNENITFVIKLNDDLFDVPLFNDLLLSPSEQLRLNNLKMISVKLINIRIQMSNHNKDFGEYWISGEFIEDLNFLMFNSFISLENAIPLIFNYVSRSTYLATKNLIPSIISSCLKSNETYVIEQRSILSGLIKSLSNCQTWNKIVNEWDHKKLKNEFDKIDGFTITWFNSYFE</sequence>
<accession>A0A9P6WMC2</accession>
<dbReference type="EMBL" id="PUHW01000061">
    <property type="protein sequence ID" value="KAG0689775.1"/>
    <property type="molecule type" value="Genomic_DNA"/>
</dbReference>
<reference evidence="1" key="1">
    <citation type="submission" date="2020-11" db="EMBL/GenBank/DDBJ databases">
        <title>Kefir isolates.</title>
        <authorList>
            <person name="Marcisauskas S."/>
            <person name="Kim Y."/>
            <person name="Blasche S."/>
        </authorList>
    </citation>
    <scope>NUCLEOTIDE SEQUENCE</scope>
    <source>
        <strain evidence="1">Olga-1</strain>
    </source>
</reference>
<organism evidence="1 2">
    <name type="scientific">Pichia californica</name>
    <dbReference type="NCBI Taxonomy" id="460514"/>
    <lineage>
        <taxon>Eukaryota</taxon>
        <taxon>Fungi</taxon>
        <taxon>Dikarya</taxon>
        <taxon>Ascomycota</taxon>
        <taxon>Saccharomycotina</taxon>
        <taxon>Pichiomycetes</taxon>
        <taxon>Pichiales</taxon>
        <taxon>Pichiaceae</taxon>
        <taxon>Pichia</taxon>
    </lineage>
</organism>
<gene>
    <name evidence="1" type="ORF">C6P40_004488</name>
</gene>
<evidence type="ECO:0000313" key="2">
    <source>
        <dbReference type="Proteomes" id="UP000697127"/>
    </source>
</evidence>
<dbReference type="Proteomes" id="UP000697127">
    <property type="component" value="Unassembled WGS sequence"/>
</dbReference>
<dbReference type="InterPro" id="IPR048920">
    <property type="entry name" value="REC102"/>
</dbReference>